<evidence type="ECO:0000259" key="3">
    <source>
        <dbReference type="Pfam" id="PF01562"/>
    </source>
</evidence>
<proteinExistence type="predicted"/>
<keyword evidence="5" id="KW-1185">Reference proteome</keyword>
<sequence length="355" mass="39685">MVNLCTCTIPITLPSSSLSSRLTTLFLTTALLILSLSTPLWAHTSSADHGRLAQYELLSPTSVQFELLPRKHRSGAASMPSSSHTLQHDDAFRLSFTAYNQTFYLHMRPNHAILHPKAKVTMHGQGNENATVKALTPQDFRIYRGVVYDKIHSDSRWKALTGRSPSRPASNPILEDLFPSFPSHGLLNASFPQTHTMEEEGEEEDESFPGVLGWSRITVHHHRSLDTRDPGSLVFEGSFTLGSELYHVKHADTWDIVRRHDDPLLPSPSSRPEALRYSQLMLYRDADKMHKNHQSGQWSTGESHACGQTSTHQAAYSHTSSLTKPIDTLLGSTGHRRLQKRANAGCPTSKMILYM</sequence>
<evidence type="ECO:0000313" key="4">
    <source>
        <dbReference type="EMBL" id="RKP11794.1"/>
    </source>
</evidence>
<dbReference type="InterPro" id="IPR002870">
    <property type="entry name" value="Peptidase_M12B_N"/>
</dbReference>
<feature type="non-terminal residue" evidence="4">
    <location>
        <position position="355"/>
    </location>
</feature>
<organism evidence="4 5">
    <name type="scientific">Piptocephalis cylindrospora</name>
    <dbReference type="NCBI Taxonomy" id="1907219"/>
    <lineage>
        <taxon>Eukaryota</taxon>
        <taxon>Fungi</taxon>
        <taxon>Fungi incertae sedis</taxon>
        <taxon>Zoopagomycota</taxon>
        <taxon>Zoopagomycotina</taxon>
        <taxon>Zoopagomycetes</taxon>
        <taxon>Zoopagales</taxon>
        <taxon>Piptocephalidaceae</taxon>
        <taxon>Piptocephalis</taxon>
    </lineage>
</organism>
<protein>
    <recommendedName>
        <fullName evidence="3">Peptidase M12B propeptide domain-containing protein</fullName>
    </recommendedName>
</protein>
<evidence type="ECO:0000256" key="1">
    <source>
        <dbReference type="ARBA" id="ARBA00023157"/>
    </source>
</evidence>
<reference evidence="5" key="1">
    <citation type="journal article" date="2018" name="Nat. Microbiol.">
        <title>Leveraging single-cell genomics to expand the fungal tree of life.</title>
        <authorList>
            <person name="Ahrendt S.R."/>
            <person name="Quandt C.A."/>
            <person name="Ciobanu D."/>
            <person name="Clum A."/>
            <person name="Salamov A."/>
            <person name="Andreopoulos B."/>
            <person name="Cheng J.F."/>
            <person name="Woyke T."/>
            <person name="Pelin A."/>
            <person name="Henrissat B."/>
            <person name="Reynolds N.K."/>
            <person name="Benny G.L."/>
            <person name="Smith M.E."/>
            <person name="James T.Y."/>
            <person name="Grigoriev I.V."/>
        </authorList>
    </citation>
    <scope>NUCLEOTIDE SEQUENCE [LARGE SCALE GENOMIC DNA]</scope>
</reference>
<evidence type="ECO:0000256" key="2">
    <source>
        <dbReference type="SAM" id="MobiDB-lite"/>
    </source>
</evidence>
<evidence type="ECO:0000313" key="5">
    <source>
        <dbReference type="Proteomes" id="UP000267251"/>
    </source>
</evidence>
<dbReference type="AlphaFoldDB" id="A0A4P9XZI9"/>
<dbReference type="EMBL" id="KZ988650">
    <property type="protein sequence ID" value="RKP11794.1"/>
    <property type="molecule type" value="Genomic_DNA"/>
</dbReference>
<feature type="domain" description="Peptidase M12B propeptide" evidence="3">
    <location>
        <begin position="68"/>
        <end position="147"/>
    </location>
</feature>
<feature type="compositionally biased region" description="Polar residues" evidence="2">
    <location>
        <begin position="294"/>
        <end position="319"/>
    </location>
</feature>
<feature type="region of interest" description="Disordered" evidence="2">
    <location>
        <begin position="292"/>
        <end position="319"/>
    </location>
</feature>
<gene>
    <name evidence="4" type="ORF">BJ684DRAFT_21630</name>
</gene>
<accession>A0A4P9XZI9</accession>
<dbReference type="Proteomes" id="UP000267251">
    <property type="component" value="Unassembled WGS sequence"/>
</dbReference>
<dbReference type="Pfam" id="PF01562">
    <property type="entry name" value="Pep_M12B_propep"/>
    <property type="match status" value="1"/>
</dbReference>
<name>A0A4P9XZI9_9FUNG</name>
<keyword evidence="1" id="KW-1015">Disulfide bond</keyword>
<dbReference type="OrthoDB" id="5951731at2759"/>